<keyword evidence="2" id="KW-1185">Reference proteome</keyword>
<gene>
    <name evidence="1" type="ORF">E5082_01245</name>
</gene>
<protein>
    <submittedName>
        <fullName evidence="1">Uncharacterized protein</fullName>
    </submittedName>
</protein>
<dbReference type="AlphaFoldDB" id="A0A4Z1DSM2"/>
<proteinExistence type="predicted"/>
<organism evidence="1 2">
    <name type="scientific">Streptomyces griseoluteus</name>
    <dbReference type="NCBI Taxonomy" id="29306"/>
    <lineage>
        <taxon>Bacteria</taxon>
        <taxon>Bacillati</taxon>
        <taxon>Actinomycetota</taxon>
        <taxon>Actinomycetes</taxon>
        <taxon>Kitasatosporales</taxon>
        <taxon>Streptomycetaceae</taxon>
        <taxon>Streptomyces</taxon>
    </lineage>
</organism>
<name>A0A4Z1DSM2_STRGP</name>
<accession>A0A4Z1DSM2</accession>
<comment type="caution">
    <text evidence="1">The sequence shown here is derived from an EMBL/GenBank/DDBJ whole genome shotgun (WGS) entry which is preliminary data.</text>
</comment>
<dbReference type="RefSeq" id="WP_135789435.1">
    <property type="nucleotide sequence ID" value="NZ_BNBQ01000012.1"/>
</dbReference>
<dbReference type="GeneID" id="91533922"/>
<dbReference type="EMBL" id="SRRU01000001">
    <property type="protein sequence ID" value="TGN87077.1"/>
    <property type="molecule type" value="Genomic_DNA"/>
</dbReference>
<evidence type="ECO:0000313" key="2">
    <source>
        <dbReference type="Proteomes" id="UP000298513"/>
    </source>
</evidence>
<reference evidence="1 2" key="1">
    <citation type="submission" date="2019-04" db="EMBL/GenBank/DDBJ databases">
        <title>Streptomyces sp. nov. Bv016 isolated from bark of Buahinia variegata.</title>
        <authorList>
            <person name="Kanchanasin P."/>
            <person name="Tanasupawat S."/>
            <person name="Yuki M."/>
            <person name="Kudo T."/>
        </authorList>
    </citation>
    <scope>NUCLEOTIDE SEQUENCE [LARGE SCALE GENOMIC DNA]</scope>
    <source>
        <strain evidence="1 2">JCM 4765</strain>
    </source>
</reference>
<sequence>MPGDIERAALRAAAQAAEQVLANVAEQAGQAGQAERQYPQDPSAQRVAEVGMLTGALRALLEAVRPFTEEGAEDGR</sequence>
<dbReference type="Proteomes" id="UP000298513">
    <property type="component" value="Unassembled WGS sequence"/>
</dbReference>
<evidence type="ECO:0000313" key="1">
    <source>
        <dbReference type="EMBL" id="TGN87077.1"/>
    </source>
</evidence>